<dbReference type="SUPFAM" id="SSF53474">
    <property type="entry name" value="alpha/beta-Hydrolases"/>
    <property type="match status" value="1"/>
</dbReference>
<dbReference type="InterPro" id="IPR002410">
    <property type="entry name" value="Peptidase_S33"/>
</dbReference>
<dbReference type="Pfam" id="PF00561">
    <property type="entry name" value="Abhydrolase_1"/>
    <property type="match status" value="1"/>
</dbReference>
<feature type="domain" description="AB hydrolase-1" evidence="3">
    <location>
        <begin position="23"/>
        <end position="268"/>
    </location>
</feature>
<dbReference type="EMBL" id="CP137624">
    <property type="protein sequence ID" value="WPK10714.1"/>
    <property type="molecule type" value="Genomic_DNA"/>
</dbReference>
<dbReference type="InterPro" id="IPR029058">
    <property type="entry name" value="AB_hydrolase_fold"/>
</dbReference>
<evidence type="ECO:0000259" key="3">
    <source>
        <dbReference type="Pfam" id="PF00561"/>
    </source>
</evidence>
<comment type="similarity">
    <text evidence="1">Belongs to the peptidase S33 family.</text>
</comment>
<organism evidence="4 5">
    <name type="scientific">Lysinibacillus louembei</name>
    <dbReference type="NCBI Taxonomy" id="1470088"/>
    <lineage>
        <taxon>Bacteria</taxon>
        <taxon>Bacillati</taxon>
        <taxon>Bacillota</taxon>
        <taxon>Bacilli</taxon>
        <taxon>Bacillales</taxon>
        <taxon>Bacillaceae</taxon>
        <taxon>Lysinibacillus</taxon>
    </lineage>
</organism>
<name>A0ABZ0RUH3_9BACI</name>
<gene>
    <name evidence="4" type="ORF">R6U77_12570</name>
</gene>
<keyword evidence="2 4" id="KW-0378">Hydrolase</keyword>
<evidence type="ECO:0000313" key="5">
    <source>
        <dbReference type="Proteomes" id="UP001322664"/>
    </source>
</evidence>
<dbReference type="PRINTS" id="PR00793">
    <property type="entry name" value="PROAMNOPTASE"/>
</dbReference>
<dbReference type="PANTHER" id="PTHR43798">
    <property type="entry name" value="MONOACYLGLYCEROL LIPASE"/>
    <property type="match status" value="1"/>
</dbReference>
<dbReference type="Proteomes" id="UP001322664">
    <property type="component" value="Chromosome"/>
</dbReference>
<accession>A0ABZ0RUH3</accession>
<dbReference type="PANTHER" id="PTHR43798:SF31">
    <property type="entry name" value="AB HYDROLASE SUPERFAMILY PROTEIN YCLE"/>
    <property type="match status" value="1"/>
</dbReference>
<dbReference type="Gene3D" id="3.40.50.1820">
    <property type="entry name" value="alpha/beta hydrolase"/>
    <property type="match status" value="1"/>
</dbReference>
<dbReference type="InterPro" id="IPR050266">
    <property type="entry name" value="AB_hydrolase_sf"/>
</dbReference>
<dbReference type="RefSeq" id="WP_319835895.1">
    <property type="nucleotide sequence ID" value="NZ_CP137624.1"/>
</dbReference>
<keyword evidence="5" id="KW-1185">Reference proteome</keyword>
<proteinExistence type="inferred from homology"/>
<evidence type="ECO:0000313" key="4">
    <source>
        <dbReference type="EMBL" id="WPK10714.1"/>
    </source>
</evidence>
<sequence length="286" mass="32890">MEGTTAKINGVSLWHHVQGQGIPIVFLHGGPGAYDYLEPVTALLDENCFQMIRYEQRGSWRSEKTGPYTIETFIEDLEQLRMHLNRQNWIVCGHSWGASLALAYATKYPTKLKALLYIAGTGIDPAWHIDYRKNRLNRMTSTDRAEYLHLRSAIEKMQDEEREHTKNRLRALSLKADLFNHNNFSKLPRMDEPFVNSEVNQEVGAQCETYFSSEQFKQAIPFNSFPALFIHGAADPRPYRYVEELAANFQKGEFALIPNAGHYPWLDNATILGKHIKAFLSRIDKQ</sequence>
<dbReference type="InterPro" id="IPR000073">
    <property type="entry name" value="AB_hydrolase_1"/>
</dbReference>
<protein>
    <submittedName>
        <fullName evidence="4">Alpha/beta fold hydrolase</fullName>
    </submittedName>
</protein>
<evidence type="ECO:0000256" key="1">
    <source>
        <dbReference type="ARBA" id="ARBA00010088"/>
    </source>
</evidence>
<reference evidence="4 5" key="1">
    <citation type="submission" date="2023-09" db="EMBL/GenBank/DDBJ databases">
        <authorList>
            <person name="Page C.A."/>
            <person name="Perez-Diaz I.M."/>
        </authorList>
    </citation>
    <scope>NUCLEOTIDE SEQUENCE [LARGE SCALE GENOMIC DNA]</scope>
    <source>
        <strain evidence="4 5">Ll15</strain>
    </source>
</reference>
<dbReference type="GO" id="GO:0016787">
    <property type="term" value="F:hydrolase activity"/>
    <property type="evidence" value="ECO:0007669"/>
    <property type="project" value="UniProtKB-KW"/>
</dbReference>
<evidence type="ECO:0000256" key="2">
    <source>
        <dbReference type="ARBA" id="ARBA00022801"/>
    </source>
</evidence>